<keyword evidence="3" id="KW-0805">Transcription regulation</keyword>
<keyword evidence="2" id="KW-0615">Plasmid copy control</keyword>
<dbReference type="EMBL" id="AGCA01000464">
    <property type="protein sequence ID" value="EGY28101.1"/>
    <property type="molecule type" value="Genomic_DNA"/>
</dbReference>
<protein>
    <recommendedName>
        <fullName evidence="6">Protein CopB</fullName>
    </recommendedName>
</protein>
<organism evidence="8 9">
    <name type="scientific">Candidatus Regiella insecticola 5.15</name>
    <dbReference type="NCBI Taxonomy" id="1005043"/>
    <lineage>
        <taxon>Bacteria</taxon>
        <taxon>Pseudomonadati</taxon>
        <taxon>Pseudomonadota</taxon>
        <taxon>Gammaproteobacteria</taxon>
        <taxon>Enterobacterales</taxon>
        <taxon>Enterobacteriaceae</taxon>
        <taxon>aphid secondary symbionts</taxon>
        <taxon>Candidatus Regiella</taxon>
    </lineage>
</organism>
<keyword evidence="9" id="KW-1185">Reference proteome</keyword>
<accession>G2H1Q1</accession>
<name>G2H1Q1_9ENTR</name>
<feature type="region of interest" description="Disordered" evidence="7">
    <location>
        <begin position="1"/>
        <end position="34"/>
    </location>
</feature>
<evidence type="ECO:0000313" key="9">
    <source>
        <dbReference type="Proteomes" id="UP000004116"/>
    </source>
</evidence>
<evidence type="ECO:0000256" key="6">
    <source>
        <dbReference type="ARBA" id="ARBA00031853"/>
    </source>
</evidence>
<evidence type="ECO:0000256" key="1">
    <source>
        <dbReference type="ARBA" id="ARBA00022491"/>
    </source>
</evidence>
<comment type="caution">
    <text evidence="8">The sequence shown here is derived from an EMBL/GenBank/DDBJ whole genome shotgun (WGS) entry which is preliminary data.</text>
</comment>
<evidence type="ECO:0000313" key="8">
    <source>
        <dbReference type="EMBL" id="EGY28101.1"/>
    </source>
</evidence>
<keyword evidence="4" id="KW-0238">DNA-binding</keyword>
<gene>
    <name evidence="8" type="ORF">Rin_00019940</name>
</gene>
<dbReference type="OrthoDB" id="6506470at2"/>
<dbReference type="Proteomes" id="UP000004116">
    <property type="component" value="Unassembled WGS sequence"/>
</dbReference>
<evidence type="ECO:0000256" key="5">
    <source>
        <dbReference type="ARBA" id="ARBA00023163"/>
    </source>
</evidence>
<evidence type="ECO:0000256" key="4">
    <source>
        <dbReference type="ARBA" id="ARBA00023125"/>
    </source>
</evidence>
<sequence>MTEQNEKKPKREYRKGNPLTLTERTKRYKDKQKKNNREMRLFIPTDLGNQFTDHCREIKKSRSEVVSKLIEDYIKSVGSLY</sequence>
<keyword evidence="1" id="KW-0678">Repressor</keyword>
<reference evidence="8 9" key="1">
    <citation type="journal article" date="2012" name="Genome Res.">
        <title>Genomic basis of endosymbiont-conferred protection against an insect parasitoid.</title>
        <authorList>
            <person name="Hansen A.K."/>
            <person name="Vorburger C."/>
            <person name="Moran N.A."/>
        </authorList>
    </citation>
    <scope>NUCLEOTIDE SEQUENCE [LARGE SCALE GENOMIC DNA]</scope>
    <source>
        <strain evidence="9">R5.15</strain>
    </source>
</reference>
<evidence type="ECO:0000256" key="2">
    <source>
        <dbReference type="ARBA" id="ARBA00022689"/>
    </source>
</evidence>
<proteinExistence type="predicted"/>
<dbReference type="InterPro" id="IPR019661">
    <property type="entry name" value="RepA2"/>
</dbReference>
<keyword evidence="5" id="KW-0804">Transcription</keyword>
<dbReference type="GO" id="GO:0006276">
    <property type="term" value="P:plasmid maintenance"/>
    <property type="evidence" value="ECO:0007669"/>
    <property type="project" value="UniProtKB-KW"/>
</dbReference>
<dbReference type="Pfam" id="PF10723">
    <property type="entry name" value="RepB-RCR_reg"/>
    <property type="match status" value="1"/>
</dbReference>
<dbReference type="RefSeq" id="WP_006707630.1">
    <property type="nucleotide sequence ID" value="NZ_AGCA01000464.1"/>
</dbReference>
<evidence type="ECO:0000256" key="7">
    <source>
        <dbReference type="SAM" id="MobiDB-lite"/>
    </source>
</evidence>
<dbReference type="GO" id="GO:0003677">
    <property type="term" value="F:DNA binding"/>
    <property type="evidence" value="ECO:0007669"/>
    <property type="project" value="UniProtKB-KW"/>
</dbReference>
<evidence type="ECO:0000256" key="3">
    <source>
        <dbReference type="ARBA" id="ARBA00023015"/>
    </source>
</evidence>
<dbReference type="AlphaFoldDB" id="G2H1Q1"/>